<organism evidence="2 3">
    <name type="scientific">Pseudozyma antarctica (strain T-34)</name>
    <name type="common">Yeast</name>
    <name type="synonym">Candida antarctica</name>
    <dbReference type="NCBI Taxonomy" id="1151754"/>
    <lineage>
        <taxon>Eukaryota</taxon>
        <taxon>Fungi</taxon>
        <taxon>Dikarya</taxon>
        <taxon>Basidiomycota</taxon>
        <taxon>Ustilaginomycotina</taxon>
        <taxon>Ustilaginomycetes</taxon>
        <taxon>Ustilaginales</taxon>
        <taxon>Ustilaginaceae</taxon>
        <taxon>Moesziomyces</taxon>
    </lineage>
</organism>
<feature type="region of interest" description="Disordered" evidence="1">
    <location>
        <begin position="1"/>
        <end position="39"/>
    </location>
</feature>
<evidence type="ECO:0000256" key="1">
    <source>
        <dbReference type="SAM" id="MobiDB-lite"/>
    </source>
</evidence>
<sequence>MVPAPTRTGSGVTKPSKSAKAKRAGHSTNDNGNAGREDPATLRLRSLASSLPSELITYVLEFAASTATENTSKLHLLCLSRYYHDRLAPLIYATVALCSSATIHAFAGLVNSDAKVARHVRRLWVGPDSSSSDLITALSPPSYNEAAYITDMREHVHASVRIVLRSCRKLQDVALAGELLSLHAAHKYGSACQPVRLTSVNPHSFVGGFSAPIFRKVRVLRIVDTNLAFEEADEIRTLADLEWLIWSAPKDYGDITRDSNVLRRLLQRPSKHFAEPQLPSDSDAVTTPAEEASATAGLTSTAPPAARAPAAIEGLWNELSALELNEGLAPARPSKNDKFRRLTIQTAHNRCDRFRTLLADSFPLYQPPAAASSAADSSTAGLPSVRDETGGLAGGLDATFEDLEREWDPVLNIPTIHPTSLSGVVLDEWDALRDLINNAGGQYSGMSIWDQGDAEVTVDAGNALRRQRRVWEQISDIGLPSTTRSIKG</sequence>
<name>M9MC69_PSEA3</name>
<evidence type="ECO:0000313" key="2">
    <source>
        <dbReference type="EMBL" id="GAC71467.1"/>
    </source>
</evidence>
<dbReference type="OrthoDB" id="3344476at2759"/>
<accession>M9MC69</accession>
<dbReference type="AlphaFoldDB" id="M9MC69"/>
<gene>
    <name evidence="2" type="ORF">PANT_3c00040</name>
</gene>
<reference evidence="3" key="1">
    <citation type="journal article" date="2013" name="Genome Announc.">
        <title>Genome sequence of the basidiomycetous yeast Pseudozyma antarctica T-34, a producer of the glycolipid biosurfactants mannosylerythritol lipids.</title>
        <authorList>
            <person name="Morita T."/>
            <person name="Koike H."/>
            <person name="Koyama Y."/>
            <person name="Hagiwara H."/>
            <person name="Ito E."/>
            <person name="Fukuoka T."/>
            <person name="Imura T."/>
            <person name="Machida M."/>
            <person name="Kitamoto D."/>
        </authorList>
    </citation>
    <scope>NUCLEOTIDE SEQUENCE [LARGE SCALE GENOMIC DNA]</scope>
    <source>
        <strain evidence="3">T-34</strain>
    </source>
</reference>
<dbReference type="EMBL" id="DF196769">
    <property type="protein sequence ID" value="GAC71467.1"/>
    <property type="molecule type" value="Genomic_DNA"/>
</dbReference>
<feature type="compositionally biased region" description="Polar residues" evidence="1">
    <location>
        <begin position="7"/>
        <end position="16"/>
    </location>
</feature>
<protein>
    <submittedName>
        <fullName evidence="2">Uncharacterized protein</fullName>
    </submittedName>
</protein>
<dbReference type="Proteomes" id="UP000011976">
    <property type="component" value="Unassembled WGS sequence"/>
</dbReference>
<proteinExistence type="predicted"/>
<feature type="region of interest" description="Disordered" evidence="1">
    <location>
        <begin position="272"/>
        <end position="304"/>
    </location>
</feature>
<evidence type="ECO:0000313" key="3">
    <source>
        <dbReference type="Proteomes" id="UP000011976"/>
    </source>
</evidence>